<feature type="transmembrane region" description="Helical" evidence="11">
    <location>
        <begin position="674"/>
        <end position="692"/>
    </location>
</feature>
<feature type="domain" description="Retroviral polymerase SH3-like" evidence="12">
    <location>
        <begin position="178"/>
        <end position="206"/>
    </location>
</feature>
<accession>A0A438GF93</accession>
<dbReference type="Pfam" id="PF25597">
    <property type="entry name" value="SH3_retrovirus"/>
    <property type="match status" value="1"/>
</dbReference>
<dbReference type="GO" id="GO:0016491">
    <property type="term" value="F:oxidoreductase activity"/>
    <property type="evidence" value="ECO:0007669"/>
    <property type="project" value="UniProtKB-KW"/>
</dbReference>
<keyword evidence="8" id="KW-0408">Iron</keyword>
<comment type="subcellular location">
    <subcellularLocation>
        <location evidence="1">Membrane</location>
        <topology evidence="1">Multi-pass membrane protein</topology>
    </subcellularLocation>
</comment>
<keyword evidence="5" id="KW-0479">Metal-binding</keyword>
<keyword evidence="10 11" id="KW-0472">Membrane</keyword>
<evidence type="ECO:0000256" key="7">
    <source>
        <dbReference type="ARBA" id="ARBA00023002"/>
    </source>
</evidence>
<keyword evidence="9" id="KW-0443">Lipid metabolism</keyword>
<evidence type="ECO:0000313" key="14">
    <source>
        <dbReference type="Proteomes" id="UP000288805"/>
    </source>
</evidence>
<dbReference type="AlphaFoldDB" id="A0A438GF93"/>
<keyword evidence="6 11" id="KW-1133">Transmembrane helix</keyword>
<sequence>MFGISSAKFDGSGNFVLWLRRLRIYYYNKFKDEDKTLMLLNSLPVSFTYENLVTTLMLGKETLDLEEITSVCLGFNQRKKANDESSQGEGLVAKKRCVMLDMLLDLRKNLISLGTLDCNGFSYKSTSEVMKSVAYVVRAHGLNARLEKKFWAEVVNMACYLINGSPRAALNGKVAEEKGVKGFKLYDPKANKVVISRDVVFDEKAILYCTQKGEKHEPKNCSNSKQLWDPTTFQEAIHNQEKSRWMGTIVEEIHSLHKNQTWELVELLEGKSAIGCKWVYKRKKIVLGLVTHFDMQLEQMDVKTAFLHGDLEELVYMVQPERFIQPGQEHLSTIEVNKLKSLLSKEFDMKDLGAAKKILGWRFTRIELQKTMDDEVKDMSKVPYASVVGCLMYAMVCTRLNLVHAVSVSDPSIKGYVDVDYAGDLDDRRSTTGYVFTLVEAAKESLWLTELGVSCKDKHINVRFHNIRELVSSGELILEKEMPQLICLRYNYKLCFSFPKRDEYFPRNSNFAGFPGHPPRPAPIGTGIGTWQSEMAGFRLFFKNPNQLPLLISSLLLSVLVPVDARVFPPTQCKNPSNNPFENPSDICLFIFTIFVAYHPGVLWSHLDDFFIGFHLKDYAGFGGIEDYRRLVYEFSNMGLFEKKGHGVFVTLYAMAMMFSACIYGVLGCDSTWVHLASGVLMGLFWIQSGWIGHDSGHYHDDEQAFEV</sequence>
<evidence type="ECO:0000256" key="8">
    <source>
        <dbReference type="ARBA" id="ARBA00023004"/>
    </source>
</evidence>
<dbReference type="GO" id="GO:0046872">
    <property type="term" value="F:metal ion binding"/>
    <property type="evidence" value="ECO:0007669"/>
    <property type="project" value="UniProtKB-KW"/>
</dbReference>
<dbReference type="GO" id="GO:0006629">
    <property type="term" value="P:lipid metabolic process"/>
    <property type="evidence" value="ECO:0007669"/>
    <property type="project" value="UniProtKB-KW"/>
</dbReference>
<evidence type="ECO:0000256" key="10">
    <source>
        <dbReference type="ARBA" id="ARBA00023136"/>
    </source>
</evidence>
<evidence type="ECO:0000259" key="12">
    <source>
        <dbReference type="Pfam" id="PF25597"/>
    </source>
</evidence>
<dbReference type="InterPro" id="IPR012171">
    <property type="entry name" value="Fatty_acid_desaturase"/>
</dbReference>
<dbReference type="InterPro" id="IPR057670">
    <property type="entry name" value="SH3_retrovirus"/>
</dbReference>
<evidence type="ECO:0000256" key="5">
    <source>
        <dbReference type="ARBA" id="ARBA00022723"/>
    </source>
</evidence>
<organism evidence="13 14">
    <name type="scientific">Vitis vinifera</name>
    <name type="common">Grape</name>
    <dbReference type="NCBI Taxonomy" id="29760"/>
    <lineage>
        <taxon>Eukaryota</taxon>
        <taxon>Viridiplantae</taxon>
        <taxon>Streptophyta</taxon>
        <taxon>Embryophyta</taxon>
        <taxon>Tracheophyta</taxon>
        <taxon>Spermatophyta</taxon>
        <taxon>Magnoliopsida</taxon>
        <taxon>eudicotyledons</taxon>
        <taxon>Gunneridae</taxon>
        <taxon>Pentapetalae</taxon>
        <taxon>rosids</taxon>
        <taxon>Vitales</taxon>
        <taxon>Vitaceae</taxon>
        <taxon>Viteae</taxon>
        <taxon>Vitis</taxon>
    </lineage>
</organism>
<evidence type="ECO:0000256" key="3">
    <source>
        <dbReference type="ARBA" id="ARBA00009295"/>
    </source>
</evidence>
<dbReference type="EMBL" id="QGNW01000452">
    <property type="protein sequence ID" value="RVW70876.1"/>
    <property type="molecule type" value="Genomic_DNA"/>
</dbReference>
<reference evidence="13 14" key="1">
    <citation type="journal article" date="2018" name="PLoS Genet.">
        <title>Population sequencing reveals clonal diversity and ancestral inbreeding in the grapevine cultivar Chardonnay.</title>
        <authorList>
            <person name="Roach M.J."/>
            <person name="Johnson D.L."/>
            <person name="Bohlmann J."/>
            <person name="van Vuuren H.J."/>
            <person name="Jones S.J."/>
            <person name="Pretorius I.S."/>
            <person name="Schmidt S.A."/>
            <person name="Borneman A.R."/>
        </authorList>
    </citation>
    <scope>NUCLEOTIDE SEQUENCE [LARGE SCALE GENOMIC DNA]</scope>
    <source>
        <strain evidence="14">cv. Chardonnay</strain>
        <tissue evidence="13">Leaf</tissue>
    </source>
</reference>
<protein>
    <submittedName>
        <fullName evidence="13">Acyl-lipid (9-3)-desaturase</fullName>
    </submittedName>
</protein>
<evidence type="ECO:0000256" key="11">
    <source>
        <dbReference type="SAM" id="Phobius"/>
    </source>
</evidence>
<keyword evidence="4 11" id="KW-0812">Transmembrane</keyword>
<evidence type="ECO:0000256" key="9">
    <source>
        <dbReference type="ARBA" id="ARBA00023098"/>
    </source>
</evidence>
<comment type="caution">
    <text evidence="13">The sequence shown here is derived from an EMBL/GenBank/DDBJ whole genome shotgun (WGS) entry which is preliminary data.</text>
</comment>
<comment type="pathway">
    <text evidence="2">Lipid metabolism.</text>
</comment>
<evidence type="ECO:0000313" key="13">
    <source>
        <dbReference type="EMBL" id="RVW70876.1"/>
    </source>
</evidence>
<comment type="similarity">
    <text evidence="3">Belongs to the fatty acid desaturase type 1 family.</text>
</comment>
<evidence type="ECO:0000256" key="2">
    <source>
        <dbReference type="ARBA" id="ARBA00005189"/>
    </source>
</evidence>
<keyword evidence="7" id="KW-0560">Oxidoreductase</keyword>
<dbReference type="Proteomes" id="UP000288805">
    <property type="component" value="Unassembled WGS sequence"/>
</dbReference>
<evidence type="ECO:0000256" key="1">
    <source>
        <dbReference type="ARBA" id="ARBA00004141"/>
    </source>
</evidence>
<evidence type="ECO:0000256" key="4">
    <source>
        <dbReference type="ARBA" id="ARBA00022692"/>
    </source>
</evidence>
<evidence type="ECO:0000256" key="6">
    <source>
        <dbReference type="ARBA" id="ARBA00022989"/>
    </source>
</evidence>
<dbReference type="PANTHER" id="PTHR19353">
    <property type="entry name" value="FATTY ACID DESATURASE 2"/>
    <property type="match status" value="1"/>
</dbReference>
<dbReference type="CDD" id="cd09272">
    <property type="entry name" value="RNase_HI_RT_Ty1"/>
    <property type="match status" value="1"/>
</dbReference>
<proteinExistence type="inferred from homology"/>
<dbReference type="GO" id="GO:0016020">
    <property type="term" value="C:membrane"/>
    <property type="evidence" value="ECO:0007669"/>
    <property type="project" value="UniProtKB-SubCell"/>
</dbReference>
<gene>
    <name evidence="13" type="primary">DES6_1</name>
    <name evidence="13" type="ORF">CK203_061431</name>
</gene>
<name>A0A438GF93_VITVI</name>
<dbReference type="PANTHER" id="PTHR19353:SF30">
    <property type="entry name" value="DELTA 8-(E)-SPHINGOLIPID DESATURASE"/>
    <property type="match status" value="1"/>
</dbReference>
<feature type="transmembrane region" description="Helical" evidence="11">
    <location>
        <begin position="647"/>
        <end position="667"/>
    </location>
</feature>